<evidence type="ECO:0000259" key="1">
    <source>
        <dbReference type="PROSITE" id="PS50878"/>
    </source>
</evidence>
<dbReference type="Pfam" id="PF24626">
    <property type="entry name" value="SH3_Tf2-1"/>
    <property type="match status" value="1"/>
</dbReference>
<proteinExistence type="predicted"/>
<dbReference type="InterPro" id="IPR056924">
    <property type="entry name" value="SH3_Tf2-1"/>
</dbReference>
<dbReference type="SUPFAM" id="SSF56672">
    <property type="entry name" value="DNA/RNA polymerases"/>
    <property type="match status" value="1"/>
</dbReference>
<dbReference type="STRING" id="4097.A0A1S4AAH8"/>
<organism evidence="2">
    <name type="scientific">Nicotiana tabacum</name>
    <name type="common">Common tobacco</name>
    <dbReference type="NCBI Taxonomy" id="4097"/>
    <lineage>
        <taxon>Eukaryota</taxon>
        <taxon>Viridiplantae</taxon>
        <taxon>Streptophyta</taxon>
        <taxon>Embryophyta</taxon>
        <taxon>Tracheophyta</taxon>
        <taxon>Spermatophyta</taxon>
        <taxon>Magnoliopsida</taxon>
        <taxon>eudicotyledons</taxon>
        <taxon>Gunneridae</taxon>
        <taxon>Pentapetalae</taxon>
        <taxon>asterids</taxon>
        <taxon>lamiids</taxon>
        <taxon>Solanales</taxon>
        <taxon>Solanaceae</taxon>
        <taxon>Nicotianoideae</taxon>
        <taxon>Nicotianeae</taxon>
        <taxon>Nicotiana</taxon>
    </lineage>
</organism>
<dbReference type="Pfam" id="PF00078">
    <property type="entry name" value="RVT_1"/>
    <property type="match status" value="1"/>
</dbReference>
<dbReference type="InterPro" id="IPR000477">
    <property type="entry name" value="RT_dom"/>
</dbReference>
<dbReference type="OrthoDB" id="1939135at2759"/>
<protein>
    <recommendedName>
        <fullName evidence="1">Reverse transcriptase domain-containing protein</fullName>
    </recommendedName>
</protein>
<dbReference type="InterPro" id="IPR053134">
    <property type="entry name" value="RNA-dir_DNA_polymerase"/>
</dbReference>
<dbReference type="PaxDb" id="4097-A0A1S4AAH8"/>
<dbReference type="OMA" id="QMACKLE"/>
<dbReference type="KEGG" id="nta:107795452"/>
<name>A0A1S4AAH8_TOBAC</name>
<dbReference type="PANTHER" id="PTHR24559">
    <property type="entry name" value="TRANSPOSON TY3-I GAG-POL POLYPROTEIN"/>
    <property type="match status" value="1"/>
</dbReference>
<dbReference type="CDD" id="cd01647">
    <property type="entry name" value="RT_LTR"/>
    <property type="match status" value="1"/>
</dbReference>
<dbReference type="AlphaFoldDB" id="A0A1S4AAH8"/>
<sequence length="351" mass="40795">MCIYYRELNKVTIKNKYPLTRIADLFYQFQGARYFLKIDLRSGYHQLRVKEEDVPKTTFQTRYGHYEFLVMSFGLTNAPTGFMDLMNRVFNPFLNIFVIVFIDDILVYSRSEIEHAKHLWVVLHTLRHLKLYAKFSKCEFCLNSVAFLGLICKSPIDWFEIDETKLLGPDLVQQAVEKVKMIQNRLLTAQSRWKSYLDNQRRDLEFSMGDCVFLKVSPMKGVMRFGKKGKHSPRYVGPYRIIQRIGQMACKLEFPMELRAVHLVFHMSMLHKCLGDPSRITPIEVVQVIEDLANDHGIILGGRVSTDFRLKGLRIDAGLHEHLGVLYQSHLPRLGSDNFPLVFSPITVPSQ</sequence>
<dbReference type="InterPro" id="IPR043128">
    <property type="entry name" value="Rev_trsase/Diguanyl_cyclase"/>
</dbReference>
<reference evidence="2" key="1">
    <citation type="submission" date="2025-08" db="UniProtKB">
        <authorList>
            <consortium name="RefSeq"/>
        </authorList>
    </citation>
    <scope>IDENTIFICATION</scope>
</reference>
<dbReference type="RefSeq" id="XP_016473581.1">
    <property type="nucleotide sequence ID" value="XM_016618095.1"/>
</dbReference>
<dbReference type="Gene3D" id="3.30.70.270">
    <property type="match status" value="1"/>
</dbReference>
<dbReference type="PANTHER" id="PTHR24559:SF444">
    <property type="entry name" value="REVERSE TRANSCRIPTASE DOMAIN-CONTAINING PROTEIN"/>
    <property type="match status" value="1"/>
</dbReference>
<dbReference type="PROSITE" id="PS50878">
    <property type="entry name" value="RT_POL"/>
    <property type="match status" value="1"/>
</dbReference>
<dbReference type="Gene3D" id="3.10.10.10">
    <property type="entry name" value="HIV Type 1 Reverse Transcriptase, subunit A, domain 1"/>
    <property type="match status" value="1"/>
</dbReference>
<accession>A0A1S4AAH8</accession>
<feature type="domain" description="Reverse transcriptase" evidence="1">
    <location>
        <begin position="1"/>
        <end position="152"/>
    </location>
</feature>
<gene>
    <name evidence="2" type="primary">LOC107795452</name>
</gene>
<dbReference type="InterPro" id="IPR043502">
    <property type="entry name" value="DNA/RNA_pol_sf"/>
</dbReference>
<evidence type="ECO:0000313" key="2">
    <source>
        <dbReference type="RefSeq" id="XP_016473581.1"/>
    </source>
</evidence>